<sequence>MSSPEYIEKYNKYQADYIRRLKAKYFSKRSFNGANVFDEQITIENEVIKASRFPCTKSFTDSIQSLDGLRIFPSSSAAETSSTQSKKNMRKLA</sequence>
<reference evidence="2" key="1">
    <citation type="journal article" date="2016" name="Nature">
        <title>The genome of the seagrass Zostera marina reveals angiosperm adaptation to the sea.</title>
        <authorList>
            <person name="Olsen J.L."/>
            <person name="Rouze P."/>
            <person name="Verhelst B."/>
            <person name="Lin Y.-C."/>
            <person name="Bayer T."/>
            <person name="Collen J."/>
            <person name="Dattolo E."/>
            <person name="De Paoli E."/>
            <person name="Dittami S."/>
            <person name="Maumus F."/>
            <person name="Michel G."/>
            <person name="Kersting A."/>
            <person name="Lauritano C."/>
            <person name="Lohaus R."/>
            <person name="Toepel M."/>
            <person name="Tonon T."/>
            <person name="Vanneste K."/>
            <person name="Amirebrahimi M."/>
            <person name="Brakel J."/>
            <person name="Bostroem C."/>
            <person name="Chovatia M."/>
            <person name="Grimwood J."/>
            <person name="Jenkins J.W."/>
            <person name="Jueterbock A."/>
            <person name="Mraz A."/>
            <person name="Stam W.T."/>
            <person name="Tice H."/>
            <person name="Bornberg-Bauer E."/>
            <person name="Green P.J."/>
            <person name="Pearson G.A."/>
            <person name="Procaccini G."/>
            <person name="Duarte C.M."/>
            <person name="Schmutz J."/>
            <person name="Reusch T.B.H."/>
            <person name="Van de Peer Y."/>
        </authorList>
    </citation>
    <scope>NUCLEOTIDE SEQUENCE [LARGE SCALE GENOMIC DNA]</scope>
    <source>
        <strain evidence="2">cv. Finnish</strain>
    </source>
</reference>
<accession>A0A0K9PKE8</accession>
<dbReference type="OMA" id="VPHTSKK"/>
<evidence type="ECO:0000313" key="1">
    <source>
        <dbReference type="EMBL" id="KMZ68697.1"/>
    </source>
</evidence>
<name>A0A0K9PKE8_ZOSMR</name>
<dbReference type="PANTHER" id="PTHR36078">
    <property type="entry name" value="BNACNNG21220D PROTEIN"/>
    <property type="match status" value="1"/>
</dbReference>
<comment type="caution">
    <text evidence="1">The sequence shown here is derived from an EMBL/GenBank/DDBJ whole genome shotgun (WGS) entry which is preliminary data.</text>
</comment>
<dbReference type="PANTHER" id="PTHR36078:SF2">
    <property type="entry name" value="OS09G0473966 PROTEIN"/>
    <property type="match status" value="1"/>
</dbReference>
<dbReference type="OrthoDB" id="1669448at2759"/>
<dbReference type="EMBL" id="LFYR01000814">
    <property type="protein sequence ID" value="KMZ68697.1"/>
    <property type="molecule type" value="Genomic_DNA"/>
</dbReference>
<gene>
    <name evidence="1" type="ORF">ZOSMA_230G00180</name>
</gene>
<keyword evidence="2" id="KW-1185">Reference proteome</keyword>
<organism evidence="1 2">
    <name type="scientific">Zostera marina</name>
    <name type="common">Eelgrass</name>
    <dbReference type="NCBI Taxonomy" id="29655"/>
    <lineage>
        <taxon>Eukaryota</taxon>
        <taxon>Viridiplantae</taxon>
        <taxon>Streptophyta</taxon>
        <taxon>Embryophyta</taxon>
        <taxon>Tracheophyta</taxon>
        <taxon>Spermatophyta</taxon>
        <taxon>Magnoliopsida</taxon>
        <taxon>Liliopsida</taxon>
        <taxon>Zosteraceae</taxon>
        <taxon>Zostera</taxon>
    </lineage>
</organism>
<protein>
    <submittedName>
        <fullName evidence="1">Uncharacterized protein</fullName>
    </submittedName>
</protein>
<proteinExistence type="predicted"/>
<dbReference type="Proteomes" id="UP000036987">
    <property type="component" value="Unassembled WGS sequence"/>
</dbReference>
<dbReference type="AlphaFoldDB" id="A0A0K9PKE8"/>
<evidence type="ECO:0000313" key="2">
    <source>
        <dbReference type="Proteomes" id="UP000036987"/>
    </source>
</evidence>